<dbReference type="SUPFAM" id="SSF118203">
    <property type="entry name" value="Vacuolar ATP synthase subunit C"/>
    <property type="match status" value="1"/>
</dbReference>
<evidence type="ECO:0000256" key="4">
    <source>
        <dbReference type="ARBA" id="ARBA00023065"/>
    </source>
</evidence>
<sequence length="101" mass="11664">WSALIRWCKAHFGETFIAWMHIKIIRVFVESVLRYGLPVNFVVVMFKPHAGKDKKLRSVLSKKYAHLQPAQFSGLEEGASGSSQVEYFPYVTNSFHPLNYM</sequence>
<name>A0AAV0UUM7_9STRA</name>
<keyword evidence="7" id="KW-1185">Reference proteome</keyword>
<keyword evidence="3 5" id="KW-0375">Hydrogen ion transport</keyword>
<dbReference type="InterPro" id="IPR004907">
    <property type="entry name" value="ATPase_V1-cplx_csu"/>
</dbReference>
<comment type="subunit">
    <text evidence="5">V-ATPase is a heteromultimeric enzyme composed of a peripheral catalytic V1 complex (components A to H) attached to an integral membrane V0 proton pore complex.</text>
</comment>
<protein>
    <recommendedName>
        <fullName evidence="5">V-type proton ATPase subunit C</fullName>
    </recommendedName>
</protein>
<dbReference type="EMBL" id="CANTFM010001508">
    <property type="protein sequence ID" value="CAI5740549.1"/>
    <property type="molecule type" value="Genomic_DNA"/>
</dbReference>
<keyword evidence="4 5" id="KW-0406">Ion transport</keyword>
<keyword evidence="2 5" id="KW-0813">Transport</keyword>
<evidence type="ECO:0000256" key="1">
    <source>
        <dbReference type="ARBA" id="ARBA00006138"/>
    </source>
</evidence>
<evidence type="ECO:0000313" key="6">
    <source>
        <dbReference type="EMBL" id="CAI5740549.1"/>
    </source>
</evidence>
<accession>A0AAV0UUM7</accession>
<dbReference type="Gene3D" id="1.20.1460.10">
    <property type="entry name" value="subunit c (vma5p) of the yeast v-atpase, domain 2"/>
    <property type="match status" value="1"/>
</dbReference>
<dbReference type="Pfam" id="PF03223">
    <property type="entry name" value="V-ATPase_C"/>
    <property type="match status" value="1"/>
</dbReference>
<reference evidence="6" key="1">
    <citation type="submission" date="2022-12" db="EMBL/GenBank/DDBJ databases">
        <authorList>
            <person name="Webb A."/>
        </authorList>
    </citation>
    <scope>NUCLEOTIDE SEQUENCE</scope>
    <source>
        <strain evidence="6">Pd1</strain>
    </source>
</reference>
<evidence type="ECO:0000256" key="3">
    <source>
        <dbReference type="ARBA" id="ARBA00022781"/>
    </source>
</evidence>
<evidence type="ECO:0000256" key="5">
    <source>
        <dbReference type="RuleBase" id="RU364010"/>
    </source>
</evidence>
<gene>
    <name evidence="6" type="ORF">PDE001_LOCUS7534</name>
</gene>
<dbReference type="PANTHER" id="PTHR10137">
    <property type="entry name" value="V-TYPE PROTON ATPASE SUBUNIT C"/>
    <property type="match status" value="1"/>
</dbReference>
<dbReference type="AlphaFoldDB" id="A0AAV0UUM7"/>
<comment type="caution">
    <text evidence="6">The sequence shown here is derived from an EMBL/GenBank/DDBJ whole genome shotgun (WGS) entry which is preliminary data.</text>
</comment>
<feature type="non-terminal residue" evidence="6">
    <location>
        <position position="1"/>
    </location>
</feature>
<dbReference type="GO" id="GO:0046961">
    <property type="term" value="F:proton-transporting ATPase activity, rotational mechanism"/>
    <property type="evidence" value="ECO:0007669"/>
    <property type="project" value="InterPro"/>
</dbReference>
<evidence type="ECO:0000256" key="2">
    <source>
        <dbReference type="ARBA" id="ARBA00022448"/>
    </source>
</evidence>
<evidence type="ECO:0000313" key="7">
    <source>
        <dbReference type="Proteomes" id="UP001162029"/>
    </source>
</evidence>
<dbReference type="GO" id="GO:0000221">
    <property type="term" value="C:vacuolar proton-transporting V-type ATPase, V1 domain"/>
    <property type="evidence" value="ECO:0007669"/>
    <property type="project" value="TreeGrafter"/>
</dbReference>
<dbReference type="Proteomes" id="UP001162029">
    <property type="component" value="Unassembled WGS sequence"/>
</dbReference>
<comment type="function">
    <text evidence="5">Subunit of the V1 complex of vacuolar(H+)-ATPase (V-ATPase), a multisubunit enzyme composed of a peripheral complex (V1) that hydrolyzes ATP and a membrane integral complex (V0) that translocates protons. V-ATPase is responsible for acidifying and maintaining the pH of intracellular compartments and in some cell types, is targeted to the plasma membrane, where it is responsible for acidifying the extracellular environment. Subunit C is necessary for the assembly of the catalytic sector of the enzyme and is likely to have a specific function in its catalytic activity.</text>
</comment>
<dbReference type="PANTHER" id="PTHR10137:SF0">
    <property type="entry name" value="V-TYPE PROTON ATPASE SUBUNIT C"/>
    <property type="match status" value="1"/>
</dbReference>
<dbReference type="InterPro" id="IPR036132">
    <property type="entry name" value="Vac_ATP_synth_c_sf"/>
</dbReference>
<proteinExistence type="inferred from homology"/>
<comment type="similarity">
    <text evidence="1 5">Belongs to the V-ATPase C subunit family.</text>
</comment>
<organism evidence="6 7">
    <name type="scientific">Peronospora destructor</name>
    <dbReference type="NCBI Taxonomy" id="86335"/>
    <lineage>
        <taxon>Eukaryota</taxon>
        <taxon>Sar</taxon>
        <taxon>Stramenopiles</taxon>
        <taxon>Oomycota</taxon>
        <taxon>Peronosporomycetes</taxon>
        <taxon>Peronosporales</taxon>
        <taxon>Peronosporaceae</taxon>
        <taxon>Peronospora</taxon>
    </lineage>
</organism>